<dbReference type="EMBL" id="MN740004">
    <property type="protein sequence ID" value="QHT82893.1"/>
    <property type="molecule type" value="Genomic_DNA"/>
</dbReference>
<name>A0A6C0HSM4_9ZZZZ</name>
<reference evidence="3" key="1">
    <citation type="journal article" date="2020" name="Nature">
        <title>Giant virus diversity and host interactions through global metagenomics.</title>
        <authorList>
            <person name="Schulz F."/>
            <person name="Roux S."/>
            <person name="Paez-Espino D."/>
            <person name="Jungbluth S."/>
            <person name="Walsh D.A."/>
            <person name="Denef V.J."/>
            <person name="McMahon K.D."/>
            <person name="Konstantinidis K.T."/>
            <person name="Eloe-Fadrosh E.A."/>
            <person name="Kyrpides N.C."/>
            <person name="Woyke T."/>
        </authorList>
    </citation>
    <scope>NUCLEOTIDE SEQUENCE</scope>
    <source>
        <strain evidence="3">GVMAG-M-3300023184-165</strain>
    </source>
</reference>
<feature type="transmembrane region" description="Helical" evidence="2">
    <location>
        <begin position="162"/>
        <end position="182"/>
    </location>
</feature>
<keyword evidence="2" id="KW-0472">Membrane</keyword>
<feature type="transmembrane region" description="Helical" evidence="2">
    <location>
        <begin position="137"/>
        <end position="156"/>
    </location>
</feature>
<organism evidence="3">
    <name type="scientific">viral metagenome</name>
    <dbReference type="NCBI Taxonomy" id="1070528"/>
    <lineage>
        <taxon>unclassified sequences</taxon>
        <taxon>metagenomes</taxon>
        <taxon>organismal metagenomes</taxon>
    </lineage>
</organism>
<keyword evidence="2" id="KW-0812">Transmembrane</keyword>
<dbReference type="AlphaFoldDB" id="A0A6C0HSM4"/>
<feature type="coiled-coil region" evidence="1">
    <location>
        <begin position="90"/>
        <end position="117"/>
    </location>
</feature>
<evidence type="ECO:0000256" key="2">
    <source>
        <dbReference type="SAM" id="Phobius"/>
    </source>
</evidence>
<protein>
    <submittedName>
        <fullName evidence="3">Uncharacterized protein</fullName>
    </submittedName>
</protein>
<sequence>MPNQLEDQTTEIVADIQNLQSIETDLFKTLEAGIANKSLTQDQQTKLVDQINNVSSMRDSLFKTLNNAQQYYRGTVSSVGNIIGHQINAIDVVENQLNESKKRLKIIEEEKNNKLRLVEINAYYGEKYATHTEIMKTIVFFCIPIIILALLANANILPHSVYVFLFIIILVIAVVVIWTKILEAMSHDNMNYQEYVWGKEPPENPEVNTDDTSGWIDPWKGIGLTCVAQECCDTGYTYVPSPTNKCIPNDKLPTGVNPYNPTKAQSVSSSNASTVPGIGSLDFLGGSYTDFSSAAQSRASQSVASVYDELSNL</sequence>
<evidence type="ECO:0000256" key="1">
    <source>
        <dbReference type="SAM" id="Coils"/>
    </source>
</evidence>
<keyword evidence="1" id="KW-0175">Coiled coil</keyword>
<evidence type="ECO:0000313" key="3">
    <source>
        <dbReference type="EMBL" id="QHT82893.1"/>
    </source>
</evidence>
<accession>A0A6C0HSM4</accession>
<keyword evidence="2" id="KW-1133">Transmembrane helix</keyword>
<proteinExistence type="predicted"/>